<accession>A0A8S3RKR6</accession>
<dbReference type="Pfam" id="PF24784">
    <property type="entry name" value="Temptin_C"/>
    <property type="match status" value="1"/>
</dbReference>
<dbReference type="Proteomes" id="UP000683360">
    <property type="component" value="Unassembled WGS sequence"/>
</dbReference>
<dbReference type="EMBL" id="CAJPWZ010001122">
    <property type="protein sequence ID" value="CAG2208776.1"/>
    <property type="molecule type" value="Genomic_DNA"/>
</dbReference>
<organism evidence="2 3">
    <name type="scientific">Mytilus edulis</name>
    <name type="common">Blue mussel</name>
    <dbReference type="NCBI Taxonomy" id="6550"/>
    <lineage>
        <taxon>Eukaryota</taxon>
        <taxon>Metazoa</taxon>
        <taxon>Spiralia</taxon>
        <taxon>Lophotrochozoa</taxon>
        <taxon>Mollusca</taxon>
        <taxon>Bivalvia</taxon>
        <taxon>Autobranchia</taxon>
        <taxon>Pteriomorphia</taxon>
        <taxon>Mytilida</taxon>
        <taxon>Mytiloidea</taxon>
        <taxon>Mytilidae</taxon>
        <taxon>Mytilinae</taxon>
        <taxon>Mytilus</taxon>
    </lineage>
</organism>
<comment type="caution">
    <text evidence="2">The sequence shown here is derived from an EMBL/GenBank/DDBJ whole genome shotgun (WGS) entry which is preliminary data.</text>
</comment>
<dbReference type="AlphaFoldDB" id="A0A8S3RKR6"/>
<protein>
    <recommendedName>
        <fullName evidence="1">Temptin Cys/Cys disulfide domain-containing protein</fullName>
    </recommendedName>
</protein>
<gene>
    <name evidence="2" type="ORF">MEDL_22948</name>
</gene>
<evidence type="ECO:0000313" key="2">
    <source>
        <dbReference type="EMBL" id="CAG2208776.1"/>
    </source>
</evidence>
<reference evidence="2" key="1">
    <citation type="submission" date="2021-03" db="EMBL/GenBank/DDBJ databases">
        <authorList>
            <person name="Bekaert M."/>
        </authorList>
    </citation>
    <scope>NUCLEOTIDE SEQUENCE</scope>
</reference>
<dbReference type="InterPro" id="IPR057626">
    <property type="entry name" value="S-S_Temptin"/>
</dbReference>
<evidence type="ECO:0000259" key="1">
    <source>
        <dbReference type="Pfam" id="PF24784"/>
    </source>
</evidence>
<name>A0A8S3RKR6_MYTED</name>
<feature type="domain" description="Temptin Cys/Cys disulfide" evidence="1">
    <location>
        <begin position="103"/>
        <end position="147"/>
    </location>
</feature>
<keyword evidence="3" id="KW-1185">Reference proteome</keyword>
<evidence type="ECO:0000313" key="3">
    <source>
        <dbReference type="Proteomes" id="UP000683360"/>
    </source>
</evidence>
<dbReference type="OrthoDB" id="6156827at2759"/>
<proteinExistence type="predicted"/>
<sequence length="150" mass="16510">MHANSDSFQDIPHDNFVQFFKKLNKSDDNCSSFHKTIMEHFQQLKDNLDNDPSNNILDVDITTDEIIKAIKALKNGKSTAMDLVSNEMLKYGGQAILNPLTKLYQKFQMLIPNGDAVPNPCAGQSGIWGGVGHNVAAGGGLNNQFGLVRF</sequence>